<dbReference type="GO" id="GO:0005524">
    <property type="term" value="F:ATP binding"/>
    <property type="evidence" value="ECO:0007669"/>
    <property type="project" value="UniProtKB-KW"/>
</dbReference>
<organism evidence="5">
    <name type="scientific">mine drainage metagenome</name>
    <dbReference type="NCBI Taxonomy" id="410659"/>
    <lineage>
        <taxon>unclassified sequences</taxon>
        <taxon>metagenomes</taxon>
        <taxon>ecological metagenomes</taxon>
    </lineage>
</organism>
<dbReference type="InterPro" id="IPR027417">
    <property type="entry name" value="P-loop_NTPase"/>
</dbReference>
<reference evidence="5" key="2">
    <citation type="journal article" date="2014" name="ISME J.">
        <title>Microbial stratification in low pH oxic and suboxic macroscopic growths along an acid mine drainage.</title>
        <authorList>
            <person name="Mendez-Garcia C."/>
            <person name="Mesa V."/>
            <person name="Sprenger R.R."/>
            <person name="Richter M."/>
            <person name="Diez M.S."/>
            <person name="Solano J."/>
            <person name="Bargiela R."/>
            <person name="Golyshina O.V."/>
            <person name="Manteca A."/>
            <person name="Ramos J.L."/>
            <person name="Gallego J.R."/>
            <person name="Llorente I."/>
            <person name="Martins Dos Santos V.A."/>
            <person name="Jensen O.N."/>
            <person name="Pelaez A.I."/>
            <person name="Sanchez J."/>
            <person name="Ferrer M."/>
        </authorList>
    </citation>
    <scope>NUCLEOTIDE SEQUENCE</scope>
</reference>
<dbReference type="PANTHER" id="PTHR43582">
    <property type="entry name" value="LINEARMYCIN RESISTANCE ATP-BINDING PROTEIN LNRL"/>
    <property type="match status" value="1"/>
</dbReference>
<accession>T0YGV2</accession>
<dbReference type="AlphaFoldDB" id="T0YGV2"/>
<protein>
    <submittedName>
        <fullName evidence="5">Daunorubicin resistance ABC transporter ATPase subunit</fullName>
    </submittedName>
</protein>
<dbReference type="GO" id="GO:0016887">
    <property type="term" value="F:ATP hydrolysis activity"/>
    <property type="evidence" value="ECO:0007669"/>
    <property type="project" value="InterPro"/>
</dbReference>
<evidence type="ECO:0000259" key="4">
    <source>
        <dbReference type="PROSITE" id="PS50893"/>
    </source>
</evidence>
<feature type="domain" description="ABC transporter" evidence="4">
    <location>
        <begin position="34"/>
        <end position="263"/>
    </location>
</feature>
<dbReference type="InterPro" id="IPR003439">
    <property type="entry name" value="ABC_transporter-like_ATP-bd"/>
</dbReference>
<dbReference type="EMBL" id="AUZY01011867">
    <property type="protein sequence ID" value="EQD32318.1"/>
    <property type="molecule type" value="Genomic_DNA"/>
</dbReference>
<keyword evidence="1" id="KW-0813">Transport</keyword>
<dbReference type="Pfam" id="PF13732">
    <property type="entry name" value="DrrA1-3_C"/>
    <property type="match status" value="1"/>
</dbReference>
<dbReference type="InterPro" id="IPR025302">
    <property type="entry name" value="DrrA1/2-like_C"/>
</dbReference>
<dbReference type="Gene3D" id="3.40.50.300">
    <property type="entry name" value="P-loop containing nucleotide triphosphate hydrolases"/>
    <property type="match status" value="1"/>
</dbReference>
<proteinExistence type="predicted"/>
<reference evidence="5" key="1">
    <citation type="submission" date="2013-08" db="EMBL/GenBank/DDBJ databases">
        <authorList>
            <person name="Mendez C."/>
            <person name="Richter M."/>
            <person name="Ferrer M."/>
            <person name="Sanchez J."/>
        </authorList>
    </citation>
    <scope>NUCLEOTIDE SEQUENCE</scope>
</reference>
<evidence type="ECO:0000256" key="2">
    <source>
        <dbReference type="ARBA" id="ARBA00022741"/>
    </source>
</evidence>
<dbReference type="InterPro" id="IPR003593">
    <property type="entry name" value="AAA+_ATPase"/>
</dbReference>
<dbReference type="PANTHER" id="PTHR43582:SF2">
    <property type="entry name" value="LINEARMYCIN RESISTANCE ATP-BINDING PROTEIN LNRL"/>
    <property type="match status" value="1"/>
</dbReference>
<evidence type="ECO:0000256" key="1">
    <source>
        <dbReference type="ARBA" id="ARBA00022448"/>
    </source>
</evidence>
<gene>
    <name evidence="5" type="ORF">B1B_17740</name>
</gene>
<dbReference type="PROSITE" id="PS50893">
    <property type="entry name" value="ABC_TRANSPORTER_2"/>
    <property type="match status" value="1"/>
</dbReference>
<dbReference type="SMART" id="SM00382">
    <property type="entry name" value="AAA"/>
    <property type="match status" value="1"/>
</dbReference>
<dbReference type="SUPFAM" id="SSF52540">
    <property type="entry name" value="P-loop containing nucleoside triphosphate hydrolases"/>
    <property type="match status" value="1"/>
</dbReference>
<dbReference type="Pfam" id="PF00005">
    <property type="entry name" value="ABC_tran"/>
    <property type="match status" value="1"/>
</dbReference>
<name>T0YGV2_9ZZZZ</name>
<keyword evidence="3" id="KW-0067">ATP-binding</keyword>
<sequence length="355" mass="39429">MPEFSLGLARSCVRGWSDSVLLAVGGLPVPEDAIVANGITKTYGTLTAVDHVDLRVPAGGIFGLLGPNGAGKTTIIKLLTGLSDLTSGEAQVANFDVRRNPMEVKARIGWVAAEVILDDDFSAWENLWLQAKFQRLSDWQGRADQLLTYFSLQDRKKDKVSTFSTGMRKKLEIALALLHQPRVIFMDEPTIGLDPGTRRMLWELITGVNREYGITIFLTSHYIEEADALCGLVAIMDLGRIVALGSPSDLKARVHADYIEIETNETIDEARLHSVSGVQEVRTQGATWILKVTRAEEVLPRLFDTLKPDLIRRINVEKPSLESVFIDLTGKRIDQAGSEVHDYRKFYANVRRARG</sequence>
<evidence type="ECO:0000256" key="3">
    <source>
        <dbReference type="ARBA" id="ARBA00022840"/>
    </source>
</evidence>
<comment type="caution">
    <text evidence="5">The sequence shown here is derived from an EMBL/GenBank/DDBJ whole genome shotgun (WGS) entry which is preliminary data.</text>
</comment>
<evidence type="ECO:0000313" key="5">
    <source>
        <dbReference type="EMBL" id="EQD32318.1"/>
    </source>
</evidence>
<keyword evidence="2" id="KW-0547">Nucleotide-binding</keyword>